<comment type="similarity">
    <text evidence="2 9">Belongs to the anion exchanger (TC 2.A.31) family.</text>
</comment>
<dbReference type="GO" id="GO:0008510">
    <property type="term" value="F:sodium:bicarbonate symporter activity"/>
    <property type="evidence" value="ECO:0007669"/>
    <property type="project" value="TreeGrafter"/>
</dbReference>
<evidence type="ECO:0000256" key="7">
    <source>
        <dbReference type="ARBA" id="ARBA00023065"/>
    </source>
</evidence>
<dbReference type="PANTHER" id="PTHR11453">
    <property type="entry name" value="ANION EXCHANGE PROTEIN"/>
    <property type="match status" value="1"/>
</dbReference>
<feature type="compositionally biased region" description="Basic and acidic residues" evidence="10">
    <location>
        <begin position="22"/>
        <end position="31"/>
    </location>
</feature>
<dbReference type="InterPro" id="IPR013769">
    <property type="entry name" value="Band3_cytoplasmic_dom"/>
</dbReference>
<dbReference type="InterPro" id="IPR003020">
    <property type="entry name" value="HCO3_transpt_euk"/>
</dbReference>
<keyword evidence="3 9" id="KW-0813">Transport</keyword>
<comment type="subcellular location">
    <subcellularLocation>
        <location evidence="1">Cell membrane</location>
        <topology evidence="1">Multi-pass membrane protein</topology>
    </subcellularLocation>
    <subcellularLocation>
        <location evidence="9">Membrane</location>
        <topology evidence="9">Multi-pass membrane protein</topology>
    </subcellularLocation>
</comment>
<dbReference type="GO" id="GO:0051453">
    <property type="term" value="P:regulation of intracellular pH"/>
    <property type="evidence" value="ECO:0007669"/>
    <property type="project" value="TreeGrafter"/>
</dbReference>
<evidence type="ECO:0000259" key="11">
    <source>
        <dbReference type="Pfam" id="PF00955"/>
    </source>
</evidence>
<feature type="region of interest" description="Disordered" evidence="10">
    <location>
        <begin position="1"/>
        <end position="34"/>
    </location>
</feature>
<feature type="transmembrane region" description="Helical" evidence="9">
    <location>
        <begin position="880"/>
        <end position="900"/>
    </location>
</feature>
<feature type="transmembrane region" description="Helical" evidence="9">
    <location>
        <begin position="758"/>
        <end position="777"/>
    </location>
</feature>
<feature type="transmembrane region" description="Helical" evidence="9">
    <location>
        <begin position="953"/>
        <end position="971"/>
    </location>
</feature>
<feature type="region of interest" description="Disordered" evidence="10">
    <location>
        <begin position="411"/>
        <end position="440"/>
    </location>
</feature>
<feature type="transmembrane region" description="Helical" evidence="9">
    <location>
        <begin position="478"/>
        <end position="500"/>
    </location>
</feature>
<dbReference type="AlphaFoldDB" id="A0A6P4FLI9"/>
<keyword evidence="6 9" id="KW-1133">Transmembrane helix</keyword>
<feature type="transmembrane region" description="Helical" evidence="9">
    <location>
        <begin position="563"/>
        <end position="589"/>
    </location>
</feature>
<feature type="domain" description="Band 3 cytoplasmic" evidence="12">
    <location>
        <begin position="69"/>
        <end position="402"/>
    </location>
</feature>
<gene>
    <name evidence="13" type="primary">LOC108052705</name>
</gene>
<evidence type="ECO:0000313" key="13">
    <source>
        <dbReference type="RefSeq" id="XP_016990657.1"/>
    </source>
</evidence>
<dbReference type="Pfam" id="PF00955">
    <property type="entry name" value="HCO3_cotransp"/>
    <property type="match status" value="1"/>
</dbReference>
<feature type="region of interest" description="Disordered" evidence="10">
    <location>
        <begin position="217"/>
        <end position="282"/>
    </location>
</feature>
<keyword evidence="4" id="KW-1003">Cell membrane</keyword>
<dbReference type="Gene3D" id="1.10.287.570">
    <property type="entry name" value="Helical hairpin bin"/>
    <property type="match status" value="1"/>
</dbReference>
<evidence type="ECO:0000256" key="3">
    <source>
        <dbReference type="ARBA" id="ARBA00022448"/>
    </source>
</evidence>
<sequence length="1067" mass="118603">MANNNEYIELPWTMNSSSGDDEAPKDPRTGGEDFTQQFTENDFEVTPPAQRVQFILGEDVDDGTHVSHPLFSEMGMLVKEGDEIEWKETARWIKFEEDVEEGGNRWSKPHVATLSLHSLFELRRLLVNGSVMLDMEAHNLEVMADLVCDHMVSAGTLPPGVKDKVKDALLRRHRHQHEIAKKSRLPIIRSLADMRNHSSSKIEEHSGNLLGATTPISLTASEPGPPGSNGNPNLSTAAGGMGRFLTVPSGKPSNRTLEDMVKSPSNQSMARPGSATELSEQQHKGNTHFMRKIPPGAEASNILVGEVDFLERTLSCFVRLSQAVVLGDLTEVPVPTRFVFILLGPPGSQSNFHEIGRAMATLMSDEIFHEVAYRARKRDHLLSGVDEFLDAVTVLPPGEWDPTIRIEPPAAIPSQEVRKRPPELPKEEVDEEEEEARLREENGLSRTGRLFGGLINDIKRKAPWYISDYKDALSMQCVASWIFLYFACLSPIITFGGLLSEATGKHMAAMESLVSGFVCGMGYGFFSGQPLTILGSTGPVLVFESIIYEFCLKMGWEYMTFRFWIGMWVAGICIVLTAIDASALVCYITRFTEENFATLIAFIFIYKAIENVMVIGKNFPVNQGIYDCICTPPLGSYASVIDYAKYNWNYCESYNGTLVGRDCGKPPTENVFLMSVVLCTGTFIISTVLKDFKNALFFPSIVRQYISDFSVLIAIFAMSFFDYSLGVPTQKLEVPNELKPTLSTRGWLIPPFSEKNPWWSPIIAVFPALLGTILIFMDQQITAVIVNRKENKLKKGCGYHLDLFILSILIAICSLMGLPWFVAATVLSINHVNSLKLESECSAPGEKPQFLGVREQRVTHILIFLTIGGSVLLTPLLGHIPMPVLFGVFLYMGVASLKGLQFFDRILIMFMPAKYQPDYMFLRQVPIKRVHLFTIIQLACLIILWLIKSFSNTSILFPLMLVVMIGIRKALDLVFTRRELKILDDIMPEMTKRAAADDLHKLDAEVGLLARIFPWGRGSRGRVVTKPPGLDGGLAGEAVGPGPGLISCTTSNANEKEFEAQSSLLKK</sequence>
<dbReference type="Pfam" id="PF07565">
    <property type="entry name" value="Band_3_cyto"/>
    <property type="match status" value="1"/>
</dbReference>
<evidence type="ECO:0000256" key="2">
    <source>
        <dbReference type="ARBA" id="ARBA00010993"/>
    </source>
</evidence>
<evidence type="ECO:0000256" key="10">
    <source>
        <dbReference type="SAM" id="MobiDB-lite"/>
    </source>
</evidence>
<feature type="domain" description="Bicarbonate transporter-like transmembrane" evidence="11">
    <location>
        <begin position="449"/>
        <end position="988"/>
    </location>
</feature>
<organism evidence="13">
    <name type="scientific">Drosophila rhopaloa</name>
    <name type="common">Fruit fly</name>
    <dbReference type="NCBI Taxonomy" id="1041015"/>
    <lineage>
        <taxon>Eukaryota</taxon>
        <taxon>Metazoa</taxon>
        <taxon>Ecdysozoa</taxon>
        <taxon>Arthropoda</taxon>
        <taxon>Hexapoda</taxon>
        <taxon>Insecta</taxon>
        <taxon>Pterygota</taxon>
        <taxon>Neoptera</taxon>
        <taxon>Endopterygota</taxon>
        <taxon>Diptera</taxon>
        <taxon>Brachycera</taxon>
        <taxon>Muscomorpha</taxon>
        <taxon>Ephydroidea</taxon>
        <taxon>Drosophilidae</taxon>
        <taxon>Drosophila</taxon>
        <taxon>Sophophora</taxon>
    </lineage>
</organism>
<proteinExistence type="inferred from homology"/>
<feature type="transmembrane region" description="Helical" evidence="9">
    <location>
        <begin position="701"/>
        <end position="721"/>
    </location>
</feature>
<dbReference type="FunFam" id="1.10.287.570:FF:000001">
    <property type="entry name" value="Anion exchange protein"/>
    <property type="match status" value="1"/>
</dbReference>
<accession>A0A6P4FLI9</accession>
<evidence type="ECO:0000256" key="5">
    <source>
        <dbReference type="ARBA" id="ARBA00022692"/>
    </source>
</evidence>
<feature type="transmembrane region" description="Helical" evidence="9">
    <location>
        <begin position="671"/>
        <end position="689"/>
    </location>
</feature>
<dbReference type="Gene3D" id="3.40.930.10">
    <property type="entry name" value="Mannitol-specific EII, Chain A"/>
    <property type="match status" value="1"/>
</dbReference>
<dbReference type="InterPro" id="IPR011531">
    <property type="entry name" value="HCO3_transpt-like_TM_dom"/>
</dbReference>
<feature type="compositionally biased region" description="Basic and acidic residues" evidence="10">
    <location>
        <begin position="416"/>
        <end position="427"/>
    </location>
</feature>
<dbReference type="GO" id="GO:0005452">
    <property type="term" value="F:solute:inorganic anion antiporter activity"/>
    <property type="evidence" value="ECO:0007669"/>
    <property type="project" value="InterPro"/>
</dbReference>
<feature type="transmembrane region" description="Helical" evidence="9">
    <location>
        <begin position="507"/>
        <end position="526"/>
    </location>
</feature>
<dbReference type="NCBIfam" id="TIGR00834">
    <property type="entry name" value="ae"/>
    <property type="match status" value="1"/>
</dbReference>
<dbReference type="SUPFAM" id="SSF55804">
    <property type="entry name" value="Phoshotransferase/anion transport protein"/>
    <property type="match status" value="1"/>
</dbReference>
<keyword evidence="8 9" id="KW-0472">Membrane</keyword>
<feature type="transmembrane region" description="Helical" evidence="9">
    <location>
        <begin position="596"/>
        <end position="616"/>
    </location>
</feature>
<dbReference type="GO" id="GO:0008509">
    <property type="term" value="F:monoatomic anion transmembrane transporter activity"/>
    <property type="evidence" value="ECO:0007669"/>
    <property type="project" value="InterPro"/>
</dbReference>
<protein>
    <recommendedName>
        <fullName evidence="9">Anion exchange protein</fullName>
    </recommendedName>
</protein>
<dbReference type="RefSeq" id="XP_016990657.2">
    <property type="nucleotide sequence ID" value="XM_017135168.2"/>
</dbReference>
<feature type="transmembrane region" description="Helical" evidence="9">
    <location>
        <begin position="798"/>
        <end position="822"/>
    </location>
</feature>
<dbReference type="OrthoDB" id="1735926at2759"/>
<dbReference type="RefSeq" id="XP_016990657.1">
    <property type="nucleotide sequence ID" value="XM_017135168.1"/>
</dbReference>
<evidence type="ECO:0000256" key="6">
    <source>
        <dbReference type="ARBA" id="ARBA00022989"/>
    </source>
</evidence>
<dbReference type="GO" id="GO:0005886">
    <property type="term" value="C:plasma membrane"/>
    <property type="evidence" value="ECO:0007669"/>
    <property type="project" value="UniProtKB-SubCell"/>
</dbReference>
<dbReference type="PANTHER" id="PTHR11453:SF36">
    <property type="entry name" value="ANION EXCHANGE PROTEIN"/>
    <property type="match status" value="1"/>
</dbReference>
<feature type="transmembrane region" description="Helical" evidence="9">
    <location>
        <begin position="930"/>
        <end position="947"/>
    </location>
</feature>
<evidence type="ECO:0000256" key="4">
    <source>
        <dbReference type="ARBA" id="ARBA00022475"/>
    </source>
</evidence>
<evidence type="ECO:0000256" key="9">
    <source>
        <dbReference type="RuleBase" id="RU362035"/>
    </source>
</evidence>
<reference evidence="13" key="1">
    <citation type="submission" date="2025-08" db="UniProtKB">
        <authorList>
            <consortium name="RefSeq"/>
        </authorList>
    </citation>
    <scope>IDENTIFICATION</scope>
</reference>
<evidence type="ECO:0000256" key="1">
    <source>
        <dbReference type="ARBA" id="ARBA00004651"/>
    </source>
</evidence>
<evidence type="ECO:0000259" key="12">
    <source>
        <dbReference type="Pfam" id="PF07565"/>
    </source>
</evidence>
<evidence type="ECO:0000256" key="8">
    <source>
        <dbReference type="ARBA" id="ARBA00023136"/>
    </source>
</evidence>
<dbReference type="InterPro" id="IPR016152">
    <property type="entry name" value="PTrfase/Anion_transptr"/>
</dbReference>
<name>A0A6P4FLI9_DRORH</name>
<keyword evidence="5 9" id="KW-0812">Transmembrane</keyword>
<keyword evidence="7 9" id="KW-0406">Ion transport</keyword>
<dbReference type="PRINTS" id="PR01231">
    <property type="entry name" value="HCO3TRNSPORT"/>
</dbReference>